<dbReference type="OrthoDB" id="1921280at2759"/>
<proteinExistence type="predicted"/>
<dbReference type="Proteomes" id="UP001152484">
    <property type="component" value="Unassembled WGS sequence"/>
</dbReference>
<gene>
    <name evidence="2" type="ORF">CEURO_LOCUS713</name>
</gene>
<name>A0A9P0YH39_CUSEU</name>
<evidence type="ECO:0000313" key="2">
    <source>
        <dbReference type="EMBL" id="CAH9054796.1"/>
    </source>
</evidence>
<dbReference type="EMBL" id="CAMAPE010000002">
    <property type="protein sequence ID" value="CAH9054796.1"/>
    <property type="molecule type" value="Genomic_DNA"/>
</dbReference>
<feature type="region of interest" description="Disordered" evidence="1">
    <location>
        <begin position="251"/>
        <end position="271"/>
    </location>
</feature>
<dbReference type="PANTHER" id="PTHR35992:SF1">
    <property type="entry name" value="CYTOMATRIX PROTEIN-LIKE PROTEIN"/>
    <property type="match status" value="1"/>
</dbReference>
<reference evidence="2" key="1">
    <citation type="submission" date="2022-07" db="EMBL/GenBank/DDBJ databases">
        <authorList>
            <person name="Macas J."/>
            <person name="Novak P."/>
            <person name="Neumann P."/>
        </authorList>
    </citation>
    <scope>NUCLEOTIDE SEQUENCE</scope>
</reference>
<accession>A0A9P0YH39</accession>
<organism evidence="2 3">
    <name type="scientific">Cuscuta europaea</name>
    <name type="common">European dodder</name>
    <dbReference type="NCBI Taxonomy" id="41803"/>
    <lineage>
        <taxon>Eukaryota</taxon>
        <taxon>Viridiplantae</taxon>
        <taxon>Streptophyta</taxon>
        <taxon>Embryophyta</taxon>
        <taxon>Tracheophyta</taxon>
        <taxon>Spermatophyta</taxon>
        <taxon>Magnoliopsida</taxon>
        <taxon>eudicotyledons</taxon>
        <taxon>Gunneridae</taxon>
        <taxon>Pentapetalae</taxon>
        <taxon>asterids</taxon>
        <taxon>lamiids</taxon>
        <taxon>Solanales</taxon>
        <taxon>Convolvulaceae</taxon>
        <taxon>Cuscuteae</taxon>
        <taxon>Cuscuta</taxon>
        <taxon>Cuscuta subgen. Cuscuta</taxon>
    </lineage>
</organism>
<protein>
    <submittedName>
        <fullName evidence="2">Uncharacterized protein</fullName>
    </submittedName>
</protein>
<feature type="region of interest" description="Disordered" evidence="1">
    <location>
        <begin position="574"/>
        <end position="653"/>
    </location>
</feature>
<sequence>MTKRDSPDLDKRNWRNLYNAMECMVRTQHAQLDYLLQERKILQDRIVLENERWVSDVKLLQGEIDQMRDELTAQKVGSVAEAAEWEVILGIKELDIFLLKDKCEKTSCELKDLRKCIEIQSSKISRDKGVSDKMIDGVKNSSSESELRRQSHESRQLLAKKDIEISKLVAEKSFVWNQYNKLENDTRDQLKQKCIELDIANKKMESLVKKIEELGTSNLDLRNQISKMEGVCVKQNGEISRLSSELQSLKKNNNDHATPKLKPCSTRSGPSMIESTGMNGKSVIPRTVAVKNPPAPVKRTGNSKRNVMDNTSELKCYATRSMTLRSRTTNGMSGKGEIAMTVSVKSSPKSGNLKRKVMDDTTELKSYSTRSRTLRSRTTDRMNGKGAIDMTVLVNSSPGKAHGNLKRKKMDDTPAMIGSLKNSPSFVKRNEKLKKMRADDAGAMTGSLNNSLAYVKKSGNSKRKLMDDTTELKSYSTRSRTLRSRTTDRMNGKGAIDMTVLVNSSPGKGHGNFKRKQMDDTPAMIGSLKNSPSFVKRNENLKKMRTDGARATTGSLNNSLAYMKKNENSRKQMVDTTGSLGKNTAPVKRNGHSRKRMDDTPPPMTVLTIPLKTSPASVKRNGNLKSNQMDDSPRLFTSSFQIPKLKISSPQVG</sequence>
<feature type="compositionally biased region" description="Polar residues" evidence="1">
    <location>
        <begin position="623"/>
        <end position="641"/>
    </location>
</feature>
<dbReference type="AlphaFoldDB" id="A0A9P0YH39"/>
<evidence type="ECO:0000313" key="3">
    <source>
        <dbReference type="Proteomes" id="UP001152484"/>
    </source>
</evidence>
<dbReference type="PANTHER" id="PTHR35992">
    <property type="entry name" value="CYTOMATRIX PROTEIN-LIKE PROTEIN"/>
    <property type="match status" value="1"/>
</dbReference>
<keyword evidence="3" id="KW-1185">Reference proteome</keyword>
<evidence type="ECO:0000256" key="1">
    <source>
        <dbReference type="SAM" id="MobiDB-lite"/>
    </source>
</evidence>
<comment type="caution">
    <text evidence="2">The sequence shown here is derived from an EMBL/GenBank/DDBJ whole genome shotgun (WGS) entry which is preliminary data.</text>
</comment>